<proteinExistence type="predicted"/>
<sequence>MSKTHENGEAERVESPTKQHGVEANAAQEHFFSYWGKTFTLLNFVPELSIHYTPDFRTPVENHQKKFNLKSLFNIRLLKKN</sequence>
<gene>
    <name evidence="2" type="ORF">NPIL_165861</name>
</gene>
<dbReference type="AlphaFoldDB" id="A0A8X6R1H5"/>
<dbReference type="Proteomes" id="UP000887013">
    <property type="component" value="Unassembled WGS sequence"/>
</dbReference>
<feature type="compositionally biased region" description="Basic and acidic residues" evidence="1">
    <location>
        <begin position="1"/>
        <end position="21"/>
    </location>
</feature>
<organism evidence="2 3">
    <name type="scientific">Nephila pilipes</name>
    <name type="common">Giant wood spider</name>
    <name type="synonym">Nephila maculata</name>
    <dbReference type="NCBI Taxonomy" id="299642"/>
    <lineage>
        <taxon>Eukaryota</taxon>
        <taxon>Metazoa</taxon>
        <taxon>Ecdysozoa</taxon>
        <taxon>Arthropoda</taxon>
        <taxon>Chelicerata</taxon>
        <taxon>Arachnida</taxon>
        <taxon>Araneae</taxon>
        <taxon>Araneomorphae</taxon>
        <taxon>Entelegynae</taxon>
        <taxon>Araneoidea</taxon>
        <taxon>Nephilidae</taxon>
        <taxon>Nephila</taxon>
    </lineage>
</organism>
<evidence type="ECO:0000313" key="3">
    <source>
        <dbReference type="Proteomes" id="UP000887013"/>
    </source>
</evidence>
<feature type="region of interest" description="Disordered" evidence="1">
    <location>
        <begin position="1"/>
        <end position="22"/>
    </location>
</feature>
<evidence type="ECO:0000313" key="2">
    <source>
        <dbReference type="EMBL" id="GFU48742.1"/>
    </source>
</evidence>
<reference evidence="2" key="1">
    <citation type="submission" date="2020-08" db="EMBL/GenBank/DDBJ databases">
        <title>Multicomponent nature underlies the extraordinary mechanical properties of spider dragline silk.</title>
        <authorList>
            <person name="Kono N."/>
            <person name="Nakamura H."/>
            <person name="Mori M."/>
            <person name="Yoshida Y."/>
            <person name="Ohtoshi R."/>
            <person name="Malay A.D."/>
            <person name="Moran D.A.P."/>
            <person name="Tomita M."/>
            <person name="Numata K."/>
            <person name="Arakawa K."/>
        </authorList>
    </citation>
    <scope>NUCLEOTIDE SEQUENCE</scope>
</reference>
<dbReference type="EMBL" id="BMAW01037509">
    <property type="protein sequence ID" value="GFU48742.1"/>
    <property type="molecule type" value="Genomic_DNA"/>
</dbReference>
<evidence type="ECO:0000256" key="1">
    <source>
        <dbReference type="SAM" id="MobiDB-lite"/>
    </source>
</evidence>
<comment type="caution">
    <text evidence="2">The sequence shown here is derived from an EMBL/GenBank/DDBJ whole genome shotgun (WGS) entry which is preliminary data.</text>
</comment>
<accession>A0A8X6R1H5</accession>
<protein>
    <submittedName>
        <fullName evidence="2">Uncharacterized protein</fullName>
    </submittedName>
</protein>
<keyword evidence="3" id="KW-1185">Reference proteome</keyword>
<name>A0A8X6R1H5_NEPPI</name>